<feature type="chain" id="PRO_5045876978" description="Secreted protein" evidence="1">
    <location>
        <begin position="20"/>
        <end position="82"/>
    </location>
</feature>
<evidence type="ECO:0000313" key="3">
    <source>
        <dbReference type="Proteomes" id="UP000823775"/>
    </source>
</evidence>
<gene>
    <name evidence="2" type="ORF">HAX54_040946</name>
</gene>
<protein>
    <recommendedName>
        <fullName evidence="4">Secreted protein</fullName>
    </recommendedName>
</protein>
<dbReference type="EMBL" id="JACEIK010005841">
    <property type="protein sequence ID" value="MCE0482283.1"/>
    <property type="molecule type" value="Genomic_DNA"/>
</dbReference>
<evidence type="ECO:0000256" key="1">
    <source>
        <dbReference type="SAM" id="SignalP"/>
    </source>
</evidence>
<dbReference type="Proteomes" id="UP000823775">
    <property type="component" value="Unassembled WGS sequence"/>
</dbReference>
<feature type="signal peptide" evidence="1">
    <location>
        <begin position="1"/>
        <end position="19"/>
    </location>
</feature>
<keyword evidence="1" id="KW-0732">Signal</keyword>
<reference evidence="2 3" key="1">
    <citation type="journal article" date="2021" name="BMC Genomics">
        <title>Datura genome reveals duplications of psychoactive alkaloid biosynthetic genes and high mutation rate following tissue culture.</title>
        <authorList>
            <person name="Rajewski A."/>
            <person name="Carter-House D."/>
            <person name="Stajich J."/>
            <person name="Litt A."/>
        </authorList>
    </citation>
    <scope>NUCLEOTIDE SEQUENCE [LARGE SCALE GENOMIC DNA]</scope>
    <source>
        <strain evidence="2">AR-01</strain>
    </source>
</reference>
<comment type="caution">
    <text evidence="2">The sequence shown here is derived from an EMBL/GenBank/DDBJ whole genome shotgun (WGS) entry which is preliminary data.</text>
</comment>
<organism evidence="2 3">
    <name type="scientific">Datura stramonium</name>
    <name type="common">Jimsonweed</name>
    <name type="synonym">Common thornapple</name>
    <dbReference type="NCBI Taxonomy" id="4076"/>
    <lineage>
        <taxon>Eukaryota</taxon>
        <taxon>Viridiplantae</taxon>
        <taxon>Streptophyta</taxon>
        <taxon>Embryophyta</taxon>
        <taxon>Tracheophyta</taxon>
        <taxon>Spermatophyta</taxon>
        <taxon>Magnoliopsida</taxon>
        <taxon>eudicotyledons</taxon>
        <taxon>Gunneridae</taxon>
        <taxon>Pentapetalae</taxon>
        <taxon>asterids</taxon>
        <taxon>lamiids</taxon>
        <taxon>Solanales</taxon>
        <taxon>Solanaceae</taxon>
        <taxon>Solanoideae</taxon>
        <taxon>Datureae</taxon>
        <taxon>Datura</taxon>
    </lineage>
</organism>
<evidence type="ECO:0000313" key="2">
    <source>
        <dbReference type="EMBL" id="MCE0482283.1"/>
    </source>
</evidence>
<sequence>MICFSVFTILVTNKSVAKALSGRGGNDAKFGGGGIGWRKHVVNEKLGRIKSCIAAFKYCQIMPRGKSADFYKYNLPAAQSSC</sequence>
<accession>A0ABS8VN93</accession>
<evidence type="ECO:0008006" key="4">
    <source>
        <dbReference type="Google" id="ProtNLM"/>
    </source>
</evidence>
<name>A0ABS8VN93_DATST</name>
<proteinExistence type="predicted"/>
<keyword evidence="3" id="KW-1185">Reference proteome</keyword>